<organism evidence="3 4">
    <name type="scientific">Nostocoides jenkinsii Ben 74</name>
    <dbReference type="NCBI Taxonomy" id="1193518"/>
    <lineage>
        <taxon>Bacteria</taxon>
        <taxon>Bacillati</taxon>
        <taxon>Actinomycetota</taxon>
        <taxon>Actinomycetes</taxon>
        <taxon>Micrococcales</taxon>
        <taxon>Intrasporangiaceae</taxon>
        <taxon>Nostocoides</taxon>
    </lineage>
</organism>
<reference evidence="3 4" key="1">
    <citation type="journal article" date="2013" name="ISME J.">
        <title>A metabolic model for members of the genus Tetrasphaera involved in enhanced biological phosphorus removal.</title>
        <authorList>
            <person name="Kristiansen R."/>
            <person name="Nguyen H.T.T."/>
            <person name="Saunders A.M."/>
            <person name="Nielsen J.L."/>
            <person name="Wimmer R."/>
            <person name="Le V.Q."/>
            <person name="McIlroy S.J."/>
            <person name="Petrovski S."/>
            <person name="Seviour R.J."/>
            <person name="Calteau A."/>
            <person name="Nielsen K.L."/>
            <person name="Nielsen P.H."/>
        </authorList>
    </citation>
    <scope>NUCLEOTIDE SEQUENCE [LARGE SCALE GENOMIC DNA]</scope>
    <source>
        <strain evidence="3 4">Ben 74</strain>
    </source>
</reference>
<evidence type="ECO:0000313" key="3">
    <source>
        <dbReference type="EMBL" id="CCI51513.1"/>
    </source>
</evidence>
<keyword evidence="1" id="KW-0732">Signal</keyword>
<name>A0A077M9X7_9MICO</name>
<feature type="chain" id="PRO_5001721075" evidence="1">
    <location>
        <begin position="20"/>
        <end position="387"/>
    </location>
</feature>
<dbReference type="InterPro" id="IPR012938">
    <property type="entry name" value="Glc/Sorbosone_DH"/>
</dbReference>
<feature type="signal peptide" evidence="1">
    <location>
        <begin position="1"/>
        <end position="19"/>
    </location>
</feature>
<feature type="domain" description="Glucose/Sorbosone dehydrogenase" evidence="2">
    <location>
        <begin position="47"/>
        <end position="375"/>
    </location>
</feature>
<evidence type="ECO:0000259" key="2">
    <source>
        <dbReference type="Pfam" id="PF07995"/>
    </source>
</evidence>
<dbReference type="Pfam" id="PF07995">
    <property type="entry name" value="GSDH"/>
    <property type="match status" value="1"/>
</dbReference>
<evidence type="ECO:0000313" key="4">
    <source>
        <dbReference type="Proteomes" id="UP000035720"/>
    </source>
</evidence>
<dbReference type="Proteomes" id="UP000035720">
    <property type="component" value="Unassembled WGS sequence"/>
</dbReference>
<dbReference type="EMBL" id="CAJC01000009">
    <property type="protein sequence ID" value="CCI51513.1"/>
    <property type="molecule type" value="Genomic_DNA"/>
</dbReference>
<proteinExistence type="predicted"/>
<sequence>MAAALALLSGGLATSPAAAGANQSSSQLDSSGAAGPALNVSVIQRGLDTPWEIAFIDATRYLVTERTGRLSLGRLSGGPLTPVKADLTDLASGDSGLMGMVTDPAFATNRIFYTCQSHVAPNDNRIIRWRLSATGTSAVRVGAPLLTGLPLGKFHTSCRLLFGPDGKIWASTGDSYRGRAAQDKTNLGGKILRVNKNGSAPSDNPWATAANIRQRYVWNYGHRNPQGLAWRPGTKQMWNAEHGPDWDDEVNLVLKGRNYGWNPVKNATDPAYYQNVPMTDLVEFPDAVPAKWSSGVPTVAPSGMTFLNGTSWGAYNGVAVLALLKDEGMLGLWLDKPGNVVKTAGIPELNDTYGRLRTPRMGPDGALYVLTSNGTDDKILRVAPSAS</sequence>
<dbReference type="InterPro" id="IPR011041">
    <property type="entry name" value="Quinoprot_gluc/sorb_DH_b-prop"/>
</dbReference>
<dbReference type="InterPro" id="IPR011042">
    <property type="entry name" value="6-blade_b-propeller_TolB-like"/>
</dbReference>
<comment type="caution">
    <text evidence="3">The sequence shown here is derived from an EMBL/GenBank/DDBJ whole genome shotgun (WGS) entry which is preliminary data.</text>
</comment>
<protein>
    <submittedName>
        <fullName evidence="3">Glucose dehydrogenase (Pyrroloquinoline-quinone)</fullName>
        <ecNumber evidence="3">1.1.5.2</ecNumber>
    </submittedName>
</protein>
<dbReference type="SUPFAM" id="SSF50952">
    <property type="entry name" value="Soluble quinoprotein glucose dehydrogenase"/>
    <property type="match status" value="1"/>
</dbReference>
<keyword evidence="4" id="KW-1185">Reference proteome</keyword>
<dbReference type="STRING" id="1193518.BN13_1060041"/>
<dbReference type="Gene3D" id="2.120.10.30">
    <property type="entry name" value="TolB, C-terminal domain"/>
    <property type="match status" value="1"/>
</dbReference>
<dbReference type="GO" id="GO:0008876">
    <property type="term" value="F:quinoprotein glucose dehydrogenase activity"/>
    <property type="evidence" value="ECO:0007669"/>
    <property type="project" value="UniProtKB-EC"/>
</dbReference>
<evidence type="ECO:0000256" key="1">
    <source>
        <dbReference type="SAM" id="SignalP"/>
    </source>
</evidence>
<dbReference type="AlphaFoldDB" id="A0A077M9X7"/>
<keyword evidence="3" id="KW-0560">Oxidoreductase</keyword>
<accession>A0A077M9X7</accession>
<dbReference type="PANTHER" id="PTHR19328:SF13">
    <property type="entry name" value="HIPL1 PROTEIN"/>
    <property type="match status" value="1"/>
</dbReference>
<gene>
    <name evidence="3" type="ORF">BN13_1060041</name>
</gene>
<dbReference type="EC" id="1.1.5.2" evidence="3"/>
<dbReference type="PANTHER" id="PTHR19328">
    <property type="entry name" value="HEDGEHOG-INTERACTING PROTEIN"/>
    <property type="match status" value="1"/>
</dbReference>